<dbReference type="AlphaFoldDB" id="A0AAX2ZNE9"/>
<proteinExistence type="predicted"/>
<protein>
    <submittedName>
        <fullName evidence="1">Uncharacterized protein</fullName>
    </submittedName>
</protein>
<accession>A0AAX2ZNE9</accession>
<organism evidence="1 2">
    <name type="scientific">Terrisporobacter hibernicus</name>
    <dbReference type="NCBI Taxonomy" id="2813371"/>
    <lineage>
        <taxon>Bacteria</taxon>
        <taxon>Bacillati</taxon>
        <taxon>Bacillota</taxon>
        <taxon>Clostridia</taxon>
        <taxon>Peptostreptococcales</taxon>
        <taxon>Peptostreptococcaceae</taxon>
        <taxon>Terrisporobacter</taxon>
    </lineage>
</organism>
<keyword evidence="2" id="KW-1185">Reference proteome</keyword>
<reference evidence="1 2" key="1">
    <citation type="journal article" date="2023" name="Int. J. Syst. Evol. Microbiol.">
        <title>Terrisporobacter hibernicus sp. nov., isolated from bovine faeces in Northern Ireland.</title>
        <authorList>
            <person name="Mitchell M."/>
            <person name="Nguyen S.V."/>
            <person name="Connor M."/>
            <person name="Fairley D.J."/>
            <person name="Donoghue O."/>
            <person name="Marshall H."/>
            <person name="Koolman L."/>
            <person name="McMullan G."/>
            <person name="Schaffer K.E."/>
            <person name="McGrath J.W."/>
            <person name="Fanning S."/>
        </authorList>
    </citation>
    <scope>NUCLEOTIDE SEQUENCE [LARGE SCALE GENOMIC DNA]</scope>
    <source>
        <strain evidence="1 2">MCA3</strain>
    </source>
</reference>
<dbReference type="KEGG" id="tem:JW646_09630"/>
<name>A0AAX2ZNE9_9FIRM</name>
<dbReference type="RefSeq" id="WP_228417326.1">
    <property type="nucleotide sequence ID" value="NZ_CP081135.1"/>
</dbReference>
<sequence length="51" mass="5885">MEKAMHYYELINNLALEVILGILIRVDLAVAWIRQRNLFFVSCNNECISSG</sequence>
<evidence type="ECO:0000313" key="1">
    <source>
        <dbReference type="EMBL" id="UEL49624.1"/>
    </source>
</evidence>
<evidence type="ECO:0000313" key="2">
    <source>
        <dbReference type="Proteomes" id="UP001198983"/>
    </source>
</evidence>
<gene>
    <name evidence="1" type="ORF">JW646_09630</name>
</gene>
<dbReference type="Proteomes" id="UP001198983">
    <property type="component" value="Chromosome"/>
</dbReference>
<dbReference type="EMBL" id="CP081135">
    <property type="protein sequence ID" value="UEL49624.1"/>
    <property type="molecule type" value="Genomic_DNA"/>
</dbReference>